<dbReference type="EMBL" id="BPLR01008809">
    <property type="protein sequence ID" value="GIY27368.1"/>
    <property type="molecule type" value="Genomic_DNA"/>
</dbReference>
<proteinExistence type="predicted"/>
<keyword evidence="2" id="KW-1185">Reference proteome</keyword>
<evidence type="ECO:0000313" key="2">
    <source>
        <dbReference type="Proteomes" id="UP001054945"/>
    </source>
</evidence>
<gene>
    <name evidence="1" type="primary">AVEN_136904_1</name>
    <name evidence="1" type="ORF">CEXT_795961</name>
</gene>
<organism evidence="1 2">
    <name type="scientific">Caerostris extrusa</name>
    <name type="common">Bark spider</name>
    <name type="synonym">Caerostris bankana</name>
    <dbReference type="NCBI Taxonomy" id="172846"/>
    <lineage>
        <taxon>Eukaryota</taxon>
        <taxon>Metazoa</taxon>
        <taxon>Ecdysozoa</taxon>
        <taxon>Arthropoda</taxon>
        <taxon>Chelicerata</taxon>
        <taxon>Arachnida</taxon>
        <taxon>Araneae</taxon>
        <taxon>Araneomorphae</taxon>
        <taxon>Entelegynae</taxon>
        <taxon>Araneoidea</taxon>
        <taxon>Araneidae</taxon>
        <taxon>Caerostris</taxon>
    </lineage>
</organism>
<dbReference type="Proteomes" id="UP001054945">
    <property type="component" value="Unassembled WGS sequence"/>
</dbReference>
<comment type="caution">
    <text evidence="1">The sequence shown here is derived from an EMBL/GenBank/DDBJ whole genome shotgun (WGS) entry which is preliminary data.</text>
</comment>
<accession>A0AAV4RYG7</accession>
<reference evidence="1 2" key="1">
    <citation type="submission" date="2021-06" db="EMBL/GenBank/DDBJ databases">
        <title>Caerostris extrusa draft genome.</title>
        <authorList>
            <person name="Kono N."/>
            <person name="Arakawa K."/>
        </authorList>
    </citation>
    <scope>NUCLEOTIDE SEQUENCE [LARGE SCALE GENOMIC DNA]</scope>
</reference>
<dbReference type="AlphaFoldDB" id="A0AAV4RYG7"/>
<protein>
    <submittedName>
        <fullName evidence="1">Uncharacterized protein</fullName>
    </submittedName>
</protein>
<sequence>MHSMQDRKKAKKLAAILEERNLLVITSAKIQPFLRENRTKMMKVINEKVDFVIPLVTECLMKQIQPTVYSTQEEIALESEANYFMYDLLLNEYSSQGCINRRVKPVCDSSESRKLAFKDPILSWSFHLQNEAMKLLKELISSKKRLECLK</sequence>
<name>A0AAV4RYG7_CAEEX</name>
<evidence type="ECO:0000313" key="1">
    <source>
        <dbReference type="EMBL" id="GIY27368.1"/>
    </source>
</evidence>